<dbReference type="Proteomes" id="UP000095286">
    <property type="component" value="Unplaced"/>
</dbReference>
<protein>
    <submittedName>
        <fullName evidence="2">Nucleolysin TIA-1/TIAR</fullName>
    </submittedName>
</protein>
<evidence type="ECO:0000313" key="1">
    <source>
        <dbReference type="Proteomes" id="UP000095286"/>
    </source>
</evidence>
<sequence>MFGAQDAVFSTANDYTKFTKIIVSYSTTENPSEVDLEYNPRFHYHRAVADGFRINGVNGQGRTLFIGKIANPVRADVLCALFESCGKIAKFVLYNDGTYFKFAFIEFENAEEAKFAYQYFHNRNLEGRSINVNFLTPPPPNIAKGDTSKDFHIFVGDISSEVNEELLHEYFVTFGEITDVKIIKDVQTNRPKGYGFVSFAKKDNAEKAMVDMNGRLIGRRPIRTNWASRKQQADNAAGGKPCFDEIYEQTGKNTSVYIGDIAPSVTEDEIRTAFALYGQFLEVRVFKEHGYGFVRFTKKECACRAIVEMNGFVLGGRPLRVSWGRTSQVIADDNNQCRLLSMPLKNTPLIGPNQNNGFSGLANTATYSTMVPGNPYGSPNESPHRGATPHSPQPTLTNGAQQNFVYAPGAHIPKPGSYFPTQAQSMAPASSIAAAGFFNGQCPSFTNNGSFSYQDHTGFFNIPPPPVNMNGAINIHSEWTV</sequence>
<accession>A0AC35TLQ2</accession>
<name>A0AC35TLQ2_9BILA</name>
<evidence type="ECO:0000313" key="2">
    <source>
        <dbReference type="WBParaSite" id="RSKR_0000185300.1"/>
    </source>
</evidence>
<reference evidence="2" key="1">
    <citation type="submission" date="2016-11" db="UniProtKB">
        <authorList>
            <consortium name="WormBaseParasite"/>
        </authorList>
    </citation>
    <scope>IDENTIFICATION</scope>
    <source>
        <strain evidence="2">KR3021</strain>
    </source>
</reference>
<organism evidence="1 2">
    <name type="scientific">Rhabditophanes sp. KR3021</name>
    <dbReference type="NCBI Taxonomy" id="114890"/>
    <lineage>
        <taxon>Eukaryota</taxon>
        <taxon>Metazoa</taxon>
        <taxon>Ecdysozoa</taxon>
        <taxon>Nematoda</taxon>
        <taxon>Chromadorea</taxon>
        <taxon>Rhabditida</taxon>
        <taxon>Tylenchina</taxon>
        <taxon>Panagrolaimomorpha</taxon>
        <taxon>Strongyloidoidea</taxon>
        <taxon>Alloionematidae</taxon>
        <taxon>Rhabditophanes</taxon>
    </lineage>
</organism>
<proteinExistence type="predicted"/>
<dbReference type="WBParaSite" id="RSKR_0000185300.1">
    <property type="protein sequence ID" value="RSKR_0000185300.1"/>
    <property type="gene ID" value="RSKR_0000185300"/>
</dbReference>